<dbReference type="InterPro" id="IPR001303">
    <property type="entry name" value="Aldolase_II/adducin_N"/>
</dbReference>
<dbReference type="Pfam" id="PF00596">
    <property type="entry name" value="Aldolase_II"/>
    <property type="match status" value="1"/>
</dbReference>
<dbReference type="UniPathway" id="UPA00071"/>
<dbReference type="STRING" id="1267564.SAMN05192561_11818"/>
<proteinExistence type="predicted"/>
<feature type="domain" description="Class II aldolase/adducin N-terminal" evidence="1">
    <location>
        <begin position="2"/>
        <end position="42"/>
    </location>
</feature>
<dbReference type="Proteomes" id="UP000199215">
    <property type="component" value="Unassembled WGS sequence"/>
</dbReference>
<evidence type="ECO:0000259" key="1">
    <source>
        <dbReference type="Pfam" id="PF00596"/>
    </source>
</evidence>
<keyword evidence="3" id="KW-1185">Reference proteome</keyword>
<sequence>MADELGHRRAQLLEGHGANVVGSTLEKAVVSAVYLSLNAKYQWQAELLGSPRFYTEDQEELQEMTDDIILAERTVNRMWEFLLERL</sequence>
<organism evidence="2 3">
    <name type="scientific">Halopenitus malekzadehii</name>
    <dbReference type="NCBI Taxonomy" id="1267564"/>
    <lineage>
        <taxon>Archaea</taxon>
        <taxon>Methanobacteriati</taxon>
        <taxon>Methanobacteriota</taxon>
        <taxon>Stenosarchaea group</taxon>
        <taxon>Halobacteria</taxon>
        <taxon>Halobacteriales</taxon>
        <taxon>Haloferacaceae</taxon>
        <taxon>Halopenitus</taxon>
    </lineage>
</organism>
<dbReference type="Gene3D" id="3.40.225.10">
    <property type="entry name" value="Class II aldolase/adducin N-terminal domain"/>
    <property type="match status" value="1"/>
</dbReference>
<dbReference type="AlphaFoldDB" id="A0A1H6JXX3"/>
<dbReference type="SUPFAM" id="SSF53639">
    <property type="entry name" value="AraD/HMP-PK domain-like"/>
    <property type="match status" value="1"/>
</dbReference>
<protein>
    <submittedName>
        <fullName evidence="2">Class II Aldolase and Adducin N-terminal domain-containing protein</fullName>
    </submittedName>
</protein>
<dbReference type="EMBL" id="FNWU01000018">
    <property type="protein sequence ID" value="SEH64174.1"/>
    <property type="molecule type" value="Genomic_DNA"/>
</dbReference>
<gene>
    <name evidence="2" type="ORF">SAMN05192561_11818</name>
</gene>
<evidence type="ECO:0000313" key="3">
    <source>
        <dbReference type="Proteomes" id="UP000199215"/>
    </source>
</evidence>
<name>A0A1H6JXX3_9EURY</name>
<evidence type="ECO:0000313" key="2">
    <source>
        <dbReference type="EMBL" id="SEH64174.1"/>
    </source>
</evidence>
<reference evidence="2 3" key="1">
    <citation type="submission" date="2016-10" db="EMBL/GenBank/DDBJ databases">
        <authorList>
            <person name="de Groot N.N."/>
        </authorList>
    </citation>
    <scope>NUCLEOTIDE SEQUENCE [LARGE SCALE GENOMIC DNA]</scope>
    <source>
        <strain evidence="2 3">IBRC-M10418</strain>
    </source>
</reference>
<accession>A0A1H6JXX3</accession>
<dbReference type="InterPro" id="IPR036409">
    <property type="entry name" value="Aldolase_II/adducin_N_sf"/>
</dbReference>